<dbReference type="RefSeq" id="WP_273305219.1">
    <property type="nucleotide sequence ID" value="NZ_DYUD01000009.1"/>
</dbReference>
<organism evidence="4 5">
    <name type="scientific">Barnesiella viscericola</name>
    <dbReference type="NCBI Taxonomy" id="397865"/>
    <lineage>
        <taxon>Bacteria</taxon>
        <taxon>Pseudomonadati</taxon>
        <taxon>Bacteroidota</taxon>
        <taxon>Bacteroidia</taxon>
        <taxon>Bacteroidales</taxon>
        <taxon>Barnesiellaceae</taxon>
        <taxon>Barnesiella</taxon>
    </lineage>
</organism>
<evidence type="ECO:0000313" key="5">
    <source>
        <dbReference type="Proteomes" id="UP000757103"/>
    </source>
</evidence>
<keyword evidence="1 4" id="KW-0328">Glycosyltransferase</keyword>
<dbReference type="SUPFAM" id="SSF53448">
    <property type="entry name" value="Nucleotide-diphospho-sugar transferases"/>
    <property type="match status" value="1"/>
</dbReference>
<protein>
    <submittedName>
        <fullName evidence="4">Glycosyltransferase</fullName>
        <ecNumber evidence="4">2.4.-.-</ecNumber>
    </submittedName>
</protein>
<reference evidence="4" key="2">
    <citation type="submission" date="2021-09" db="EMBL/GenBank/DDBJ databases">
        <authorList>
            <person name="Gilroy R."/>
        </authorList>
    </citation>
    <scope>NUCLEOTIDE SEQUENCE</scope>
    <source>
        <strain evidence="4">CHK121-7720</strain>
    </source>
</reference>
<name>A0A921SU13_9BACT</name>
<dbReference type="EC" id="2.4.-.-" evidence="4"/>
<dbReference type="Pfam" id="PF00535">
    <property type="entry name" value="Glycos_transf_2"/>
    <property type="match status" value="1"/>
</dbReference>
<dbReference type="EMBL" id="DYUD01000009">
    <property type="protein sequence ID" value="HJG88133.1"/>
    <property type="molecule type" value="Genomic_DNA"/>
</dbReference>
<dbReference type="InterPro" id="IPR001173">
    <property type="entry name" value="Glyco_trans_2-like"/>
</dbReference>
<sequence length="341" mass="39156">MNNPLISVIIPVYNAESFLPACLDSVLSQDYSSFEILVIDDGSTDNSAAIIDRYAAREPRIVALHQSNAGVSAARNRGLAEARGEYIAFVDADDRVTSSYLSHLLSVQADLMIAGISLLYESSGRTESHGFEHTRSAHTDRERGMIFADAEIHDTTKGPCNKLFKREIIEQHHLRFDPRYSYGEDHLFVLEFVKHGQSIAQIAHIDYLYIHRKNLSLSHKLLPYRQLSAYAREAYVLRQGLIAQLGIDNREYDRYLLEERAHLIYQSIYSLYTAEGNYPPQERWKFLEGVYQQDYDFVIKATRLPLIFRLMKMALKWKNRPLTDGMLLLLSRGKEGIKKHL</sequence>
<evidence type="ECO:0000259" key="3">
    <source>
        <dbReference type="Pfam" id="PF00535"/>
    </source>
</evidence>
<evidence type="ECO:0000256" key="2">
    <source>
        <dbReference type="ARBA" id="ARBA00022679"/>
    </source>
</evidence>
<dbReference type="PANTHER" id="PTHR22916:SF51">
    <property type="entry name" value="GLYCOSYLTRANSFERASE EPSH-RELATED"/>
    <property type="match status" value="1"/>
</dbReference>
<accession>A0A921SU13</accession>
<evidence type="ECO:0000256" key="1">
    <source>
        <dbReference type="ARBA" id="ARBA00022676"/>
    </source>
</evidence>
<dbReference type="PANTHER" id="PTHR22916">
    <property type="entry name" value="GLYCOSYLTRANSFERASE"/>
    <property type="match status" value="1"/>
</dbReference>
<reference evidence="4" key="1">
    <citation type="journal article" date="2021" name="PeerJ">
        <title>Extensive microbial diversity within the chicken gut microbiome revealed by metagenomics and culture.</title>
        <authorList>
            <person name="Gilroy R."/>
            <person name="Ravi A."/>
            <person name="Getino M."/>
            <person name="Pursley I."/>
            <person name="Horton D.L."/>
            <person name="Alikhan N.F."/>
            <person name="Baker D."/>
            <person name="Gharbi K."/>
            <person name="Hall N."/>
            <person name="Watson M."/>
            <person name="Adriaenssens E.M."/>
            <person name="Foster-Nyarko E."/>
            <person name="Jarju S."/>
            <person name="Secka A."/>
            <person name="Antonio M."/>
            <person name="Oren A."/>
            <person name="Chaudhuri R.R."/>
            <person name="La Ragione R."/>
            <person name="Hildebrand F."/>
            <person name="Pallen M.J."/>
        </authorList>
    </citation>
    <scope>NUCLEOTIDE SEQUENCE</scope>
    <source>
        <strain evidence="4">CHK121-7720</strain>
    </source>
</reference>
<dbReference type="InterPro" id="IPR029044">
    <property type="entry name" value="Nucleotide-diphossugar_trans"/>
</dbReference>
<dbReference type="Proteomes" id="UP000757103">
    <property type="component" value="Unassembled WGS sequence"/>
</dbReference>
<dbReference type="CDD" id="cd00761">
    <property type="entry name" value="Glyco_tranf_GTA_type"/>
    <property type="match status" value="1"/>
</dbReference>
<keyword evidence="2 4" id="KW-0808">Transferase</keyword>
<gene>
    <name evidence="4" type="ORF">K8U91_01460</name>
</gene>
<dbReference type="Gene3D" id="3.90.550.10">
    <property type="entry name" value="Spore Coat Polysaccharide Biosynthesis Protein SpsA, Chain A"/>
    <property type="match status" value="1"/>
</dbReference>
<proteinExistence type="predicted"/>
<evidence type="ECO:0000313" key="4">
    <source>
        <dbReference type="EMBL" id="HJG88133.1"/>
    </source>
</evidence>
<comment type="caution">
    <text evidence="4">The sequence shown here is derived from an EMBL/GenBank/DDBJ whole genome shotgun (WGS) entry which is preliminary data.</text>
</comment>
<dbReference type="GO" id="GO:0016758">
    <property type="term" value="F:hexosyltransferase activity"/>
    <property type="evidence" value="ECO:0007669"/>
    <property type="project" value="UniProtKB-ARBA"/>
</dbReference>
<dbReference type="AlphaFoldDB" id="A0A921SU13"/>
<feature type="domain" description="Glycosyltransferase 2-like" evidence="3">
    <location>
        <begin position="7"/>
        <end position="171"/>
    </location>
</feature>